<evidence type="ECO:0000256" key="2">
    <source>
        <dbReference type="SAM" id="Phobius"/>
    </source>
</evidence>
<feature type="domain" description="FAD dependent oxidoreductase" evidence="3">
    <location>
        <begin position="12"/>
        <end position="406"/>
    </location>
</feature>
<gene>
    <name evidence="4" type="ORF">Q8A70_00885</name>
</gene>
<keyword evidence="5" id="KW-1185">Reference proteome</keyword>
<evidence type="ECO:0000259" key="3">
    <source>
        <dbReference type="Pfam" id="PF01266"/>
    </source>
</evidence>
<evidence type="ECO:0000313" key="4">
    <source>
        <dbReference type="EMBL" id="MDQ7246193.1"/>
    </source>
</evidence>
<accession>A0ABU0YHQ7</accession>
<dbReference type="Gene3D" id="3.30.9.10">
    <property type="entry name" value="D-Amino Acid Oxidase, subunit A, domain 2"/>
    <property type="match status" value="1"/>
</dbReference>
<reference evidence="5" key="1">
    <citation type="submission" date="2023-08" db="EMBL/GenBank/DDBJ databases">
        <title>Rhodospirillaceae gen. nov., a novel taxon isolated from the Yangtze River Yuezi River estuary sludge.</title>
        <authorList>
            <person name="Ruan L."/>
        </authorList>
    </citation>
    <scope>NUCLEOTIDE SEQUENCE [LARGE SCALE GENOMIC DNA]</scope>
    <source>
        <strain evidence="5">R-7</strain>
    </source>
</reference>
<evidence type="ECO:0000313" key="5">
    <source>
        <dbReference type="Proteomes" id="UP001230156"/>
    </source>
</evidence>
<dbReference type="InterPro" id="IPR006076">
    <property type="entry name" value="FAD-dep_OxRdtase"/>
</dbReference>
<dbReference type="Proteomes" id="UP001230156">
    <property type="component" value="Unassembled WGS sequence"/>
</dbReference>
<organism evidence="4 5">
    <name type="scientific">Dongia sedimenti</name>
    <dbReference type="NCBI Taxonomy" id="3064282"/>
    <lineage>
        <taxon>Bacteria</taxon>
        <taxon>Pseudomonadati</taxon>
        <taxon>Pseudomonadota</taxon>
        <taxon>Alphaproteobacteria</taxon>
        <taxon>Rhodospirillales</taxon>
        <taxon>Dongiaceae</taxon>
        <taxon>Dongia</taxon>
    </lineage>
</organism>
<dbReference type="SUPFAM" id="SSF51905">
    <property type="entry name" value="FAD/NAD(P)-binding domain"/>
    <property type="match status" value="1"/>
</dbReference>
<dbReference type="Pfam" id="PF01266">
    <property type="entry name" value="DAO"/>
    <property type="match status" value="1"/>
</dbReference>
<sequence length="424" mass="45168">MSARANGTAPLHVVVIGGGVIGVCAASWLLREGFAVTIVEPGEIAGGASFGNAGCFNPSSVVPMSMPGNLRKVPGWLLDPLGPLSIRWGYLPQLAPWLGRFLKAAAPDRVAAQAKALGDLLRDSTGVYRPLVENAGARALVRKDGHLMVYPDRRAFEADALAWKLRSDNGIGYTVLEDDALRQQEPALSHDYRLGVFLPNNGHTINPNRFVAALAEAFLRDGGRIQRARALDFDVVDGRLKAVRTDQGPIPADRAVVAAGAFSRPLAHGLGDAIPLDTERGYHVVVKEPGLMPRAPVLDTVGKFVATPMEMGLRLAGTVEFAGLEAKPDWNRAKRLLALGARLFPQLATDAAGDRISVWMGFRPSMPDSLPVIGPASRTADVVYAFGHGHVGMAGGAQTGLLVADLVSGRRPRIALEPFSPKRF</sequence>
<keyword evidence="2" id="KW-0812">Transmembrane</keyword>
<dbReference type="PANTHER" id="PTHR13847:SF289">
    <property type="entry name" value="GLYCINE OXIDASE"/>
    <property type="match status" value="1"/>
</dbReference>
<dbReference type="InterPro" id="IPR036188">
    <property type="entry name" value="FAD/NAD-bd_sf"/>
</dbReference>
<proteinExistence type="predicted"/>
<comment type="caution">
    <text evidence="4">The sequence shown here is derived from an EMBL/GenBank/DDBJ whole genome shotgun (WGS) entry which is preliminary data.</text>
</comment>
<dbReference type="RefSeq" id="WP_379953566.1">
    <property type="nucleotide sequence ID" value="NZ_JAUYVI010000001.1"/>
</dbReference>
<evidence type="ECO:0000256" key="1">
    <source>
        <dbReference type="ARBA" id="ARBA00023002"/>
    </source>
</evidence>
<dbReference type="Gene3D" id="3.50.50.60">
    <property type="entry name" value="FAD/NAD(P)-binding domain"/>
    <property type="match status" value="2"/>
</dbReference>
<protein>
    <submittedName>
        <fullName evidence="4">FAD-dependent oxidoreductase</fullName>
    </submittedName>
</protein>
<dbReference type="SUPFAM" id="SSF54373">
    <property type="entry name" value="FAD-linked reductases, C-terminal domain"/>
    <property type="match status" value="1"/>
</dbReference>
<dbReference type="EMBL" id="JAUYVI010000001">
    <property type="protein sequence ID" value="MDQ7246193.1"/>
    <property type="molecule type" value="Genomic_DNA"/>
</dbReference>
<feature type="transmembrane region" description="Helical" evidence="2">
    <location>
        <begin position="12"/>
        <end position="30"/>
    </location>
</feature>
<keyword evidence="2" id="KW-0472">Membrane</keyword>
<keyword evidence="1" id="KW-0560">Oxidoreductase</keyword>
<dbReference type="PANTHER" id="PTHR13847">
    <property type="entry name" value="SARCOSINE DEHYDROGENASE-RELATED"/>
    <property type="match status" value="1"/>
</dbReference>
<name>A0ABU0YHQ7_9PROT</name>
<keyword evidence="2" id="KW-1133">Transmembrane helix</keyword>